<comment type="catalytic activity">
    <reaction evidence="1">
        <text>Hydrolyzes the link between N-acetylmuramoyl residues and L-amino acid residues in certain cell-wall glycopeptides.</text>
        <dbReference type="EC" id="3.5.1.28"/>
    </reaction>
</comment>
<dbReference type="SUPFAM" id="SSF53187">
    <property type="entry name" value="Zn-dependent exopeptidases"/>
    <property type="match status" value="1"/>
</dbReference>
<gene>
    <name evidence="5" type="ORF">ACFQDI_05630</name>
</gene>
<dbReference type="SMART" id="SM00646">
    <property type="entry name" value="Ami_3"/>
    <property type="match status" value="1"/>
</dbReference>
<comment type="caution">
    <text evidence="5">The sequence shown here is derived from an EMBL/GenBank/DDBJ whole genome shotgun (WGS) entry which is preliminary data.</text>
</comment>
<keyword evidence="6" id="KW-1185">Reference proteome</keyword>
<evidence type="ECO:0000313" key="5">
    <source>
        <dbReference type="EMBL" id="MFC5454329.1"/>
    </source>
</evidence>
<organism evidence="5 6">
    <name type="scientific">Prosthecobacter fluviatilis</name>
    <dbReference type="NCBI Taxonomy" id="445931"/>
    <lineage>
        <taxon>Bacteria</taxon>
        <taxon>Pseudomonadati</taxon>
        <taxon>Verrucomicrobiota</taxon>
        <taxon>Verrucomicrobiia</taxon>
        <taxon>Verrucomicrobiales</taxon>
        <taxon>Verrucomicrobiaceae</taxon>
        <taxon>Prosthecobacter</taxon>
    </lineage>
</organism>
<evidence type="ECO:0000256" key="1">
    <source>
        <dbReference type="ARBA" id="ARBA00001561"/>
    </source>
</evidence>
<name>A0ABW0KLN7_9BACT</name>
<keyword evidence="3 5" id="KW-0378">Hydrolase</keyword>
<evidence type="ECO:0000313" key="6">
    <source>
        <dbReference type="Proteomes" id="UP001596052"/>
    </source>
</evidence>
<evidence type="ECO:0000256" key="3">
    <source>
        <dbReference type="ARBA" id="ARBA00022801"/>
    </source>
</evidence>
<dbReference type="CDD" id="cd02696">
    <property type="entry name" value="MurNAc-LAA"/>
    <property type="match status" value="1"/>
</dbReference>
<proteinExistence type="predicted"/>
<dbReference type="EC" id="3.5.1.28" evidence="2"/>
<dbReference type="PANTHER" id="PTHR30404:SF0">
    <property type="entry name" value="N-ACETYLMURAMOYL-L-ALANINE AMIDASE AMIC"/>
    <property type="match status" value="1"/>
</dbReference>
<feature type="domain" description="MurNAc-LAA" evidence="4">
    <location>
        <begin position="97"/>
        <end position="226"/>
    </location>
</feature>
<reference evidence="6" key="1">
    <citation type="journal article" date="2019" name="Int. J. Syst. Evol. Microbiol.">
        <title>The Global Catalogue of Microorganisms (GCM) 10K type strain sequencing project: providing services to taxonomists for standard genome sequencing and annotation.</title>
        <authorList>
            <consortium name="The Broad Institute Genomics Platform"/>
            <consortium name="The Broad Institute Genome Sequencing Center for Infectious Disease"/>
            <person name="Wu L."/>
            <person name="Ma J."/>
        </authorList>
    </citation>
    <scope>NUCLEOTIDE SEQUENCE [LARGE SCALE GENOMIC DNA]</scope>
    <source>
        <strain evidence="6">CGMCC 4.1469</strain>
    </source>
</reference>
<dbReference type="Pfam" id="PF01520">
    <property type="entry name" value="Amidase_3"/>
    <property type="match status" value="1"/>
</dbReference>
<dbReference type="Gene3D" id="3.40.630.40">
    <property type="entry name" value="Zn-dependent exopeptidases"/>
    <property type="match status" value="1"/>
</dbReference>
<dbReference type="Proteomes" id="UP001596052">
    <property type="component" value="Unassembled WGS sequence"/>
</dbReference>
<evidence type="ECO:0000259" key="4">
    <source>
        <dbReference type="SMART" id="SM00646"/>
    </source>
</evidence>
<accession>A0ABW0KLN7</accession>
<dbReference type="EMBL" id="JBHSMQ010000002">
    <property type="protein sequence ID" value="MFC5454329.1"/>
    <property type="molecule type" value="Genomic_DNA"/>
</dbReference>
<dbReference type="GO" id="GO:0008745">
    <property type="term" value="F:N-acetylmuramoyl-L-alanine amidase activity"/>
    <property type="evidence" value="ECO:0007669"/>
    <property type="project" value="UniProtKB-EC"/>
</dbReference>
<dbReference type="InterPro" id="IPR002508">
    <property type="entry name" value="MurNAc-LAA_cat"/>
</dbReference>
<dbReference type="InterPro" id="IPR050695">
    <property type="entry name" value="N-acetylmuramoyl_amidase_3"/>
</dbReference>
<sequence>MAAFLALGGSAYSLVWLEQRQAAEPPASLRLWGERVPLVVVDAGHGGHDGGAVANGVVEKNLSLDIAKRLKRELEAAGVRVVMTRSGDRFLTLDERAALAGVHGAAAFVSVHLNTSGEGSEAEGIETYFSESKGLSARLMAVAGGGQERAEEGGAEFAATVQRLVCETTRAVSRGTKARDYAVVARAACPAVLVECGFITSERESVRLKQVSYRDQIADGIARGVVLFLQTQGGGPAVVAAVAK</sequence>
<protein>
    <recommendedName>
        <fullName evidence="2">N-acetylmuramoyl-L-alanine amidase</fullName>
        <ecNumber evidence="2">3.5.1.28</ecNumber>
    </recommendedName>
</protein>
<dbReference type="RefSeq" id="WP_377164301.1">
    <property type="nucleotide sequence ID" value="NZ_JBHSMQ010000002.1"/>
</dbReference>
<dbReference type="PANTHER" id="PTHR30404">
    <property type="entry name" value="N-ACETYLMURAMOYL-L-ALANINE AMIDASE"/>
    <property type="match status" value="1"/>
</dbReference>
<evidence type="ECO:0000256" key="2">
    <source>
        <dbReference type="ARBA" id="ARBA00011901"/>
    </source>
</evidence>